<keyword evidence="3 8" id="KW-0813">Transport</keyword>
<accession>A0A370L6X9</accession>
<feature type="transmembrane region" description="Helical" evidence="8">
    <location>
        <begin position="81"/>
        <end position="105"/>
    </location>
</feature>
<dbReference type="Gene3D" id="1.10.3720.10">
    <property type="entry name" value="MetI-like"/>
    <property type="match status" value="1"/>
</dbReference>
<comment type="similarity">
    <text evidence="2">Belongs to the binding-protein-dependent transport system permease family. CysTW subfamily.</text>
</comment>
<keyword evidence="4" id="KW-1003">Cell membrane</keyword>
<feature type="transmembrane region" description="Helical" evidence="8">
    <location>
        <begin position="31"/>
        <end position="50"/>
    </location>
</feature>
<organism evidence="10 11">
    <name type="scientific">Bosea caraganae</name>
    <dbReference type="NCBI Taxonomy" id="2763117"/>
    <lineage>
        <taxon>Bacteria</taxon>
        <taxon>Pseudomonadati</taxon>
        <taxon>Pseudomonadota</taxon>
        <taxon>Alphaproteobacteria</taxon>
        <taxon>Hyphomicrobiales</taxon>
        <taxon>Boseaceae</taxon>
        <taxon>Bosea</taxon>
    </lineage>
</organism>
<dbReference type="EMBL" id="QQTP01000005">
    <property type="protein sequence ID" value="RDJ25510.1"/>
    <property type="molecule type" value="Genomic_DNA"/>
</dbReference>
<reference evidence="11" key="1">
    <citation type="submission" date="2018-07" db="EMBL/GenBank/DDBJ databases">
        <authorList>
            <person name="Safronova V.I."/>
            <person name="Chirak E.R."/>
            <person name="Sazanova A.L."/>
        </authorList>
    </citation>
    <scope>NUCLEOTIDE SEQUENCE [LARGE SCALE GENOMIC DNA]</scope>
    <source>
        <strain evidence="11">RCAM04685</strain>
    </source>
</reference>
<keyword evidence="5 8" id="KW-0812">Transmembrane</keyword>
<gene>
    <name evidence="10" type="ORF">DWE98_12390</name>
</gene>
<dbReference type="GO" id="GO:0005886">
    <property type="term" value="C:plasma membrane"/>
    <property type="evidence" value="ECO:0007669"/>
    <property type="project" value="UniProtKB-SubCell"/>
</dbReference>
<dbReference type="PANTHER" id="PTHR42929">
    <property type="entry name" value="INNER MEMBRANE ABC TRANSPORTER PERMEASE PROTEIN YDCU-RELATED-RELATED"/>
    <property type="match status" value="1"/>
</dbReference>
<dbReference type="RefSeq" id="WP_114829556.1">
    <property type="nucleotide sequence ID" value="NZ_QQTO01000021.1"/>
</dbReference>
<dbReference type="PROSITE" id="PS50928">
    <property type="entry name" value="ABC_TM1"/>
    <property type="match status" value="1"/>
</dbReference>
<dbReference type="OrthoDB" id="9807047at2"/>
<evidence type="ECO:0000256" key="4">
    <source>
        <dbReference type="ARBA" id="ARBA00022475"/>
    </source>
</evidence>
<evidence type="ECO:0000256" key="2">
    <source>
        <dbReference type="ARBA" id="ARBA00007069"/>
    </source>
</evidence>
<dbReference type="InterPro" id="IPR000515">
    <property type="entry name" value="MetI-like"/>
</dbReference>
<evidence type="ECO:0000313" key="10">
    <source>
        <dbReference type="EMBL" id="RDJ25510.1"/>
    </source>
</evidence>
<keyword evidence="11" id="KW-1185">Reference proteome</keyword>
<sequence length="301" mass="32735">MSALQDAASPGYLDRAPSQLRRRRFQLGDNAAFYVLIAPATVLLLTFYLYPLLQVFWISFTEPKPGFGNYALLLSPSVTRVALTTLRICVITTVITVVLAYLVAYCWVHAGPRAQRVMLLGIILPLWVSALVRAFAWITLLRRDGLINSALAGAGLIDAPLPLLWNEFGVVVGLVHYMLPYGILPLAASLRSIDGSLMLAARGLGATRGQTFSMVYLPLSIPGIVASAILVFIFSLGFYITPALLGGGRSMMITEYISIQIIEVLRWGLGTTLAVTLVMIIALLLAVVSRVLDLRKLFGAK</sequence>
<comment type="caution">
    <text evidence="10">The sequence shown here is derived from an EMBL/GenBank/DDBJ whole genome shotgun (WGS) entry which is preliminary data.</text>
</comment>
<feature type="domain" description="ABC transmembrane type-1" evidence="9">
    <location>
        <begin position="82"/>
        <end position="288"/>
    </location>
</feature>
<protein>
    <submittedName>
        <fullName evidence="10">ABC transporter permease</fullName>
    </submittedName>
</protein>
<dbReference type="PANTHER" id="PTHR42929:SF5">
    <property type="entry name" value="ABC TRANSPORTER PERMEASE PROTEIN"/>
    <property type="match status" value="1"/>
</dbReference>
<dbReference type="GO" id="GO:0055085">
    <property type="term" value="P:transmembrane transport"/>
    <property type="evidence" value="ECO:0007669"/>
    <property type="project" value="InterPro"/>
</dbReference>
<evidence type="ECO:0000256" key="1">
    <source>
        <dbReference type="ARBA" id="ARBA00004651"/>
    </source>
</evidence>
<evidence type="ECO:0000256" key="7">
    <source>
        <dbReference type="ARBA" id="ARBA00023136"/>
    </source>
</evidence>
<dbReference type="AlphaFoldDB" id="A0A370L6X9"/>
<evidence type="ECO:0000256" key="3">
    <source>
        <dbReference type="ARBA" id="ARBA00022448"/>
    </source>
</evidence>
<proteinExistence type="inferred from homology"/>
<evidence type="ECO:0000313" key="11">
    <source>
        <dbReference type="Proteomes" id="UP000255207"/>
    </source>
</evidence>
<evidence type="ECO:0000259" key="9">
    <source>
        <dbReference type="PROSITE" id="PS50928"/>
    </source>
</evidence>
<keyword evidence="6 8" id="KW-1133">Transmembrane helix</keyword>
<dbReference type="CDD" id="cd06261">
    <property type="entry name" value="TM_PBP2"/>
    <property type="match status" value="1"/>
</dbReference>
<dbReference type="Pfam" id="PF00528">
    <property type="entry name" value="BPD_transp_1"/>
    <property type="match status" value="1"/>
</dbReference>
<keyword evidence="7 8" id="KW-0472">Membrane</keyword>
<feature type="transmembrane region" description="Helical" evidence="8">
    <location>
        <begin position="273"/>
        <end position="292"/>
    </location>
</feature>
<evidence type="ECO:0000256" key="6">
    <source>
        <dbReference type="ARBA" id="ARBA00022989"/>
    </source>
</evidence>
<comment type="subcellular location">
    <subcellularLocation>
        <location evidence="1 8">Cell membrane</location>
        <topology evidence="1 8">Multi-pass membrane protein</topology>
    </subcellularLocation>
</comment>
<evidence type="ECO:0000256" key="5">
    <source>
        <dbReference type="ARBA" id="ARBA00022692"/>
    </source>
</evidence>
<dbReference type="Proteomes" id="UP000255207">
    <property type="component" value="Unassembled WGS sequence"/>
</dbReference>
<name>A0A370L6X9_9HYPH</name>
<feature type="transmembrane region" description="Helical" evidence="8">
    <location>
        <begin position="214"/>
        <end position="240"/>
    </location>
</feature>
<evidence type="ECO:0000256" key="8">
    <source>
        <dbReference type="RuleBase" id="RU363032"/>
    </source>
</evidence>
<feature type="transmembrane region" description="Helical" evidence="8">
    <location>
        <begin position="117"/>
        <end position="138"/>
    </location>
</feature>
<dbReference type="SUPFAM" id="SSF161098">
    <property type="entry name" value="MetI-like"/>
    <property type="match status" value="1"/>
</dbReference>
<dbReference type="InterPro" id="IPR035906">
    <property type="entry name" value="MetI-like_sf"/>
</dbReference>